<dbReference type="OMA" id="ISHCHTR"/>
<dbReference type="WBParaSite" id="NBR_0000766501-mRNA-1">
    <property type="protein sequence ID" value="NBR_0000766501-mRNA-1"/>
    <property type="gene ID" value="NBR_0000766501"/>
</dbReference>
<reference evidence="3" key="1">
    <citation type="submission" date="2017-02" db="UniProtKB">
        <authorList>
            <consortium name="WormBaseParasite"/>
        </authorList>
    </citation>
    <scope>IDENTIFICATION</scope>
</reference>
<evidence type="ECO:0000313" key="3">
    <source>
        <dbReference type="WBParaSite" id="NBR_0000766501-mRNA-1"/>
    </source>
</evidence>
<dbReference type="STRING" id="27835.A0A0N4XXF6"/>
<name>A0A0N4XXF6_NIPBR</name>
<gene>
    <name evidence="1" type="ORF">NBR_LOCUS7666</name>
</gene>
<evidence type="ECO:0000313" key="2">
    <source>
        <dbReference type="Proteomes" id="UP000271162"/>
    </source>
</evidence>
<reference evidence="1 2" key="2">
    <citation type="submission" date="2018-11" db="EMBL/GenBank/DDBJ databases">
        <authorList>
            <consortium name="Pathogen Informatics"/>
        </authorList>
    </citation>
    <scope>NUCLEOTIDE SEQUENCE [LARGE SCALE GENOMIC DNA]</scope>
</reference>
<proteinExistence type="predicted"/>
<dbReference type="AlphaFoldDB" id="A0A0N4XXF6"/>
<sequence>MFIIQSNKPQYCGHTFASSSCHTEYDGKVEAALQHKTSLGGLSRGLRRTGSNLSELSLTTICDADATQIELNFLVKCKQQQEQSVFVRVETPCGEVGIMEFSETLEGQEQVFRPAQHGCGNGTWKVDVYQLIDNSETVLTTVSMPINGVGILYFEIGDDLRPSLISKEFLHMSGVCRKHCA</sequence>
<keyword evidence="2" id="KW-1185">Reference proteome</keyword>
<protein>
    <submittedName>
        <fullName evidence="3">CUB domain-containing protein</fullName>
    </submittedName>
</protein>
<evidence type="ECO:0000313" key="1">
    <source>
        <dbReference type="EMBL" id="VDL71255.1"/>
    </source>
</evidence>
<accession>A0A0N4XXF6</accession>
<dbReference type="Proteomes" id="UP000271162">
    <property type="component" value="Unassembled WGS sequence"/>
</dbReference>
<organism evidence="3">
    <name type="scientific">Nippostrongylus brasiliensis</name>
    <name type="common">Rat hookworm</name>
    <dbReference type="NCBI Taxonomy" id="27835"/>
    <lineage>
        <taxon>Eukaryota</taxon>
        <taxon>Metazoa</taxon>
        <taxon>Ecdysozoa</taxon>
        <taxon>Nematoda</taxon>
        <taxon>Chromadorea</taxon>
        <taxon>Rhabditida</taxon>
        <taxon>Rhabditina</taxon>
        <taxon>Rhabditomorpha</taxon>
        <taxon>Strongyloidea</taxon>
        <taxon>Heligmosomidae</taxon>
        <taxon>Nippostrongylus</taxon>
    </lineage>
</organism>
<dbReference type="EMBL" id="UYSL01019913">
    <property type="protein sequence ID" value="VDL71255.1"/>
    <property type="molecule type" value="Genomic_DNA"/>
</dbReference>